<reference evidence="1 2" key="1">
    <citation type="submission" date="2024-08" db="EMBL/GenBank/DDBJ databases">
        <title>Mycobacterium servetensis sp. nov., a novel rapid-growing mycobacterial species recovered from a human patient in Zaragoza, Spain.</title>
        <authorList>
            <person name="Tristancho-Baro A.I."/>
            <person name="Buenestado-Serrano S."/>
            <person name="Garcia De Viedma D."/>
            <person name="Milagro-Beamonte A."/>
            <person name="Burillo N."/>
            <person name="Sanz S."/>
            <person name="Lopez-Calleja A.I."/>
            <person name="Penas-Utrilla D."/>
            <person name="Guardingo M."/>
            <person name="Garcia M.J."/>
            <person name="Vinuelas-Bayon J."/>
        </authorList>
    </citation>
    <scope>NUCLEOTIDE SEQUENCE [LARGE SCALE GENOMIC DNA]</scope>
    <source>
        <strain evidence="2">HUMS_12744610</strain>
    </source>
</reference>
<proteinExistence type="predicted"/>
<comment type="caution">
    <text evidence="1">The sequence shown here is derived from an EMBL/GenBank/DDBJ whole genome shotgun (WGS) entry which is preliminary data.</text>
</comment>
<keyword evidence="2" id="KW-1185">Reference proteome</keyword>
<evidence type="ECO:0000313" key="1">
    <source>
        <dbReference type="EMBL" id="MEY8018737.1"/>
    </source>
</evidence>
<evidence type="ECO:0000313" key="2">
    <source>
        <dbReference type="Proteomes" id="UP001564760"/>
    </source>
</evidence>
<dbReference type="Proteomes" id="UP001564760">
    <property type="component" value="Unassembled WGS sequence"/>
</dbReference>
<gene>
    <name evidence="1" type="ORF">AB8998_29110</name>
</gene>
<name>A0ABV4C8E3_9MYCO</name>
<organism evidence="1 2">
    <name type="scientific">Mycobacterium servetii</name>
    <dbReference type="NCBI Taxonomy" id="3237418"/>
    <lineage>
        <taxon>Bacteria</taxon>
        <taxon>Bacillati</taxon>
        <taxon>Actinomycetota</taxon>
        <taxon>Actinomycetes</taxon>
        <taxon>Mycobacteriales</taxon>
        <taxon>Mycobacteriaceae</taxon>
        <taxon>Mycobacterium</taxon>
    </lineage>
</organism>
<accession>A0ABV4C8E3</accession>
<sequence>MSWARHEGRALVDATLSGDALLAALEDRIRAQNPALTDVRLEDAAATEEYDPGTRPPGRWYSVSYLADDGEGY</sequence>
<protein>
    <submittedName>
        <fullName evidence="1">Uncharacterized protein</fullName>
    </submittedName>
</protein>
<dbReference type="RefSeq" id="WP_369741328.1">
    <property type="nucleotide sequence ID" value="NZ_JBGEDP010000001.1"/>
</dbReference>
<dbReference type="EMBL" id="JBGEDP010000001">
    <property type="protein sequence ID" value="MEY8018737.1"/>
    <property type="molecule type" value="Genomic_DNA"/>
</dbReference>